<dbReference type="NCBIfam" id="TIGR00254">
    <property type="entry name" value="GGDEF"/>
    <property type="match status" value="1"/>
</dbReference>
<dbReference type="InterPro" id="IPR000700">
    <property type="entry name" value="PAS-assoc_C"/>
</dbReference>
<dbReference type="GO" id="GO:0000160">
    <property type="term" value="P:phosphorelay signal transduction system"/>
    <property type="evidence" value="ECO:0007669"/>
    <property type="project" value="UniProtKB-KW"/>
</dbReference>
<keyword evidence="2" id="KW-1003">Cell membrane</keyword>
<dbReference type="CDD" id="cd00130">
    <property type="entry name" value="PAS"/>
    <property type="match status" value="1"/>
</dbReference>
<keyword evidence="6" id="KW-0547">Nucleotide-binding</keyword>
<sequence length="613" mass="69216">MKDQKKVKRTGKRIVLDVLFAALIVFLIAASFVDFTKRIRLSVHENAEQTLREMNQEGALLLETQIKRDFDFLHSLAAIMVEDGSVDHPEMIMRNLGLGRDNYSFDRMTFIQSNGMAYTSTGAEQDLSGREYFKKAMGGEDAVSNLLISKHSGKEGFAVAVPVYKDGAVIGVLSGSYLTETFSNVVNMEVFGGQSMTYVVQPDGSYILQPEGGAIEVQQWSMDGDSQETIREKMRRGEQGYASFGNGDETWRFSYVPTTINDWYVVTMVPDRVIMKQADYISQMALILCAKIGLALALVGVYVAVNHRRNERREQERQELSRMDNARYRVLLENMDALFFEWDLAGNTLACSQGWQEQLGYTPGLDAIENGGIVDAPESLSFTGFLESVRGGLSHGEEEYRMKRADNTIFWCRVRLTGIKDQQGNVRRIMGLIEDIDTRKKREVQLMNQASRDSLTNLYNKKATEEQITFILKNEQRDTYCHGFFLLDIDDFKGINDTYGHGVGDQVLRDIAACLLRLFRSSDVVGRIGGDEFAVFLRNAGTREAILKRARELIADFRQIPVTGDRYVSCSLGVVVAESGEKDFERLYSHADAAMYEAKREGKNQYAVYTMKN</sequence>
<dbReference type="GO" id="GO:0016301">
    <property type="term" value="F:kinase activity"/>
    <property type="evidence" value="ECO:0007669"/>
    <property type="project" value="UniProtKB-KW"/>
</dbReference>
<evidence type="ECO:0000259" key="13">
    <source>
        <dbReference type="PROSITE" id="PS50113"/>
    </source>
</evidence>
<feature type="domain" description="GGDEF" evidence="14">
    <location>
        <begin position="480"/>
        <end position="611"/>
    </location>
</feature>
<proteinExistence type="predicted"/>
<dbReference type="RefSeq" id="WP_096918619.1">
    <property type="nucleotide sequence ID" value="NZ_CP029487.1"/>
</dbReference>
<dbReference type="EMBL" id="CP029487">
    <property type="protein sequence ID" value="QCT71820.1"/>
    <property type="molecule type" value="Genomic_DNA"/>
</dbReference>
<evidence type="ECO:0000259" key="14">
    <source>
        <dbReference type="PROSITE" id="PS50887"/>
    </source>
</evidence>
<gene>
    <name evidence="15" type="ORF">CPZ25_010935</name>
</gene>
<dbReference type="SMART" id="SM00267">
    <property type="entry name" value="GGDEF"/>
    <property type="match status" value="1"/>
</dbReference>
<keyword evidence="3" id="KW-0597">Phosphoprotein</keyword>
<keyword evidence="9 12" id="KW-1133">Transmembrane helix</keyword>
<comment type="subcellular location">
    <subcellularLocation>
        <location evidence="1">Cell membrane</location>
        <topology evidence="1">Multi-pass membrane protein</topology>
    </subcellularLocation>
</comment>
<keyword evidence="10" id="KW-0902">Two-component regulatory system</keyword>
<evidence type="ECO:0000256" key="8">
    <source>
        <dbReference type="ARBA" id="ARBA00022840"/>
    </source>
</evidence>
<dbReference type="InterPro" id="IPR001610">
    <property type="entry name" value="PAC"/>
</dbReference>
<dbReference type="Proteomes" id="UP000218387">
    <property type="component" value="Chromosome"/>
</dbReference>
<dbReference type="InterPro" id="IPR029151">
    <property type="entry name" value="Sensor-like_sf"/>
</dbReference>
<evidence type="ECO:0000313" key="16">
    <source>
        <dbReference type="Proteomes" id="UP000218387"/>
    </source>
</evidence>
<dbReference type="GO" id="GO:0005524">
    <property type="term" value="F:ATP binding"/>
    <property type="evidence" value="ECO:0007669"/>
    <property type="project" value="UniProtKB-KW"/>
</dbReference>
<dbReference type="Gene3D" id="3.30.450.20">
    <property type="entry name" value="PAS domain"/>
    <property type="match status" value="2"/>
</dbReference>
<evidence type="ECO:0000313" key="15">
    <source>
        <dbReference type="EMBL" id="QCT71820.1"/>
    </source>
</evidence>
<dbReference type="CDD" id="cd01949">
    <property type="entry name" value="GGDEF"/>
    <property type="match status" value="1"/>
</dbReference>
<feature type="transmembrane region" description="Helical" evidence="12">
    <location>
        <begin position="284"/>
        <end position="305"/>
    </location>
</feature>
<keyword evidence="11 12" id="KW-0472">Membrane</keyword>
<dbReference type="Pfam" id="PF00989">
    <property type="entry name" value="PAS"/>
    <property type="match status" value="1"/>
</dbReference>
<dbReference type="InterPro" id="IPR000160">
    <property type="entry name" value="GGDEF_dom"/>
</dbReference>
<evidence type="ECO:0000256" key="7">
    <source>
        <dbReference type="ARBA" id="ARBA00022777"/>
    </source>
</evidence>
<dbReference type="AlphaFoldDB" id="A0A4P9C8J5"/>
<feature type="transmembrane region" description="Helical" evidence="12">
    <location>
        <begin position="14"/>
        <end position="33"/>
    </location>
</feature>
<evidence type="ECO:0000256" key="3">
    <source>
        <dbReference type="ARBA" id="ARBA00022553"/>
    </source>
</evidence>
<dbReference type="GO" id="GO:0005886">
    <property type="term" value="C:plasma membrane"/>
    <property type="evidence" value="ECO:0007669"/>
    <property type="project" value="UniProtKB-SubCell"/>
</dbReference>
<dbReference type="PROSITE" id="PS50887">
    <property type="entry name" value="GGDEF"/>
    <property type="match status" value="1"/>
</dbReference>
<dbReference type="Gene3D" id="3.30.70.270">
    <property type="match status" value="1"/>
</dbReference>
<evidence type="ECO:0000256" key="9">
    <source>
        <dbReference type="ARBA" id="ARBA00022989"/>
    </source>
</evidence>
<evidence type="ECO:0000256" key="1">
    <source>
        <dbReference type="ARBA" id="ARBA00004651"/>
    </source>
</evidence>
<dbReference type="InterPro" id="IPR035965">
    <property type="entry name" value="PAS-like_dom_sf"/>
</dbReference>
<evidence type="ECO:0000256" key="4">
    <source>
        <dbReference type="ARBA" id="ARBA00022679"/>
    </source>
</evidence>
<dbReference type="SUPFAM" id="SSF55785">
    <property type="entry name" value="PYP-like sensor domain (PAS domain)"/>
    <property type="match status" value="1"/>
</dbReference>
<dbReference type="SUPFAM" id="SSF103190">
    <property type="entry name" value="Sensory domain-like"/>
    <property type="match status" value="1"/>
</dbReference>
<organism evidence="15 16">
    <name type="scientific">Eubacterium maltosivorans</name>
    <dbReference type="NCBI Taxonomy" id="2041044"/>
    <lineage>
        <taxon>Bacteria</taxon>
        <taxon>Bacillati</taxon>
        <taxon>Bacillota</taxon>
        <taxon>Clostridia</taxon>
        <taxon>Eubacteriales</taxon>
        <taxon>Eubacteriaceae</taxon>
        <taxon>Eubacterium</taxon>
    </lineage>
</organism>
<dbReference type="InterPro" id="IPR052163">
    <property type="entry name" value="DGC-Regulatory_Protein"/>
</dbReference>
<evidence type="ECO:0000256" key="11">
    <source>
        <dbReference type="ARBA" id="ARBA00023136"/>
    </source>
</evidence>
<dbReference type="SMART" id="SM00086">
    <property type="entry name" value="PAC"/>
    <property type="match status" value="1"/>
</dbReference>
<reference evidence="15 16" key="1">
    <citation type="submission" date="2018-05" db="EMBL/GenBank/DDBJ databases">
        <title>Genome comparison of Eubacterium sp.</title>
        <authorList>
            <person name="Feng Y."/>
            <person name="Sanchez-Andrea I."/>
            <person name="Stams A.J.M."/>
            <person name="De Vos W.M."/>
        </authorList>
    </citation>
    <scope>NUCLEOTIDE SEQUENCE [LARGE SCALE GENOMIC DNA]</scope>
    <source>
        <strain evidence="15 16">YI</strain>
    </source>
</reference>
<dbReference type="InterPro" id="IPR033479">
    <property type="entry name" value="dCache_1"/>
</dbReference>
<dbReference type="InterPro" id="IPR013767">
    <property type="entry name" value="PAS_fold"/>
</dbReference>
<dbReference type="NCBIfam" id="TIGR00229">
    <property type="entry name" value="sensory_box"/>
    <property type="match status" value="1"/>
</dbReference>
<dbReference type="KEGG" id="emt:CPZ25_010935"/>
<dbReference type="InterPro" id="IPR000014">
    <property type="entry name" value="PAS"/>
</dbReference>
<keyword evidence="5 12" id="KW-0812">Transmembrane</keyword>
<dbReference type="SUPFAM" id="SSF55073">
    <property type="entry name" value="Nucleotide cyclase"/>
    <property type="match status" value="1"/>
</dbReference>
<keyword evidence="7" id="KW-0418">Kinase</keyword>
<dbReference type="CDD" id="cd12914">
    <property type="entry name" value="PDC1_DGC_like"/>
    <property type="match status" value="1"/>
</dbReference>
<name>A0A4P9C8J5_EUBML</name>
<evidence type="ECO:0000256" key="12">
    <source>
        <dbReference type="SAM" id="Phobius"/>
    </source>
</evidence>
<dbReference type="Pfam" id="PF02743">
    <property type="entry name" value="dCache_1"/>
    <property type="match status" value="1"/>
</dbReference>
<dbReference type="PROSITE" id="PS50113">
    <property type="entry name" value="PAC"/>
    <property type="match status" value="1"/>
</dbReference>
<dbReference type="InterPro" id="IPR043128">
    <property type="entry name" value="Rev_trsase/Diguanyl_cyclase"/>
</dbReference>
<protein>
    <submittedName>
        <fullName evidence="15">GGDEF domain-containing protein</fullName>
    </submittedName>
</protein>
<keyword evidence="16" id="KW-1185">Reference proteome</keyword>
<keyword evidence="8" id="KW-0067">ATP-binding</keyword>
<dbReference type="GO" id="GO:0006355">
    <property type="term" value="P:regulation of DNA-templated transcription"/>
    <property type="evidence" value="ECO:0007669"/>
    <property type="project" value="InterPro"/>
</dbReference>
<keyword evidence="4" id="KW-0808">Transferase</keyword>
<dbReference type="PANTHER" id="PTHR46663">
    <property type="entry name" value="DIGUANYLATE CYCLASE DGCT-RELATED"/>
    <property type="match status" value="1"/>
</dbReference>
<evidence type="ECO:0000256" key="6">
    <source>
        <dbReference type="ARBA" id="ARBA00022741"/>
    </source>
</evidence>
<dbReference type="InterPro" id="IPR029787">
    <property type="entry name" value="Nucleotide_cyclase"/>
</dbReference>
<dbReference type="PANTHER" id="PTHR46663:SF4">
    <property type="entry name" value="DIGUANYLATE CYCLASE DGCT-RELATED"/>
    <property type="match status" value="1"/>
</dbReference>
<evidence type="ECO:0000256" key="10">
    <source>
        <dbReference type="ARBA" id="ARBA00023012"/>
    </source>
</evidence>
<evidence type="ECO:0000256" key="5">
    <source>
        <dbReference type="ARBA" id="ARBA00022692"/>
    </source>
</evidence>
<dbReference type="Pfam" id="PF00990">
    <property type="entry name" value="GGDEF"/>
    <property type="match status" value="1"/>
</dbReference>
<evidence type="ECO:0000256" key="2">
    <source>
        <dbReference type="ARBA" id="ARBA00022475"/>
    </source>
</evidence>
<accession>A0A4P9C8J5</accession>
<feature type="domain" description="PAC" evidence="13">
    <location>
        <begin position="396"/>
        <end position="448"/>
    </location>
</feature>
<dbReference type="FunFam" id="3.30.70.270:FF:000001">
    <property type="entry name" value="Diguanylate cyclase domain protein"/>
    <property type="match status" value="1"/>
</dbReference>